<organism evidence="1 2">
    <name type="scientific">Chryseobacterium taeanense</name>
    <dbReference type="NCBI Taxonomy" id="311334"/>
    <lineage>
        <taxon>Bacteria</taxon>
        <taxon>Pseudomonadati</taxon>
        <taxon>Bacteroidota</taxon>
        <taxon>Flavobacteriia</taxon>
        <taxon>Flavobacteriales</taxon>
        <taxon>Weeksellaceae</taxon>
        <taxon>Chryseobacterium group</taxon>
        <taxon>Chryseobacterium</taxon>
    </lineage>
</organism>
<name>A0A1G8FB97_9FLAO</name>
<dbReference type="Proteomes" id="UP000198869">
    <property type="component" value="Unassembled WGS sequence"/>
</dbReference>
<dbReference type="EMBL" id="FNDW01000002">
    <property type="protein sequence ID" value="SDH79390.1"/>
    <property type="molecule type" value="Genomic_DNA"/>
</dbReference>
<keyword evidence="2" id="KW-1185">Reference proteome</keyword>
<dbReference type="OrthoDB" id="8253771at2"/>
<dbReference type="AlphaFoldDB" id="A0A1G8FB97"/>
<evidence type="ECO:0000313" key="2">
    <source>
        <dbReference type="Proteomes" id="UP000198869"/>
    </source>
</evidence>
<evidence type="ECO:0000313" key="1">
    <source>
        <dbReference type="EMBL" id="SDH79390.1"/>
    </source>
</evidence>
<protein>
    <submittedName>
        <fullName evidence="1">Uncharacterized protein</fullName>
    </submittedName>
</protein>
<sequence>MKTLITKVKCFLGIIIFLFTSVSFSAQNYVGKIFDQLRGQVFSLYDNGLVVQDGNPGNRGFAQRDPSGMMFLRLPAVNPYRNAYFLDYRGNFIEIDYALGSRVIGKYDFQPPAPLTVIYQPVQTNPNIGIMTASGNVTPIPVNLVNKDQPFGDVMITSEQAAVNCYNQSLTSGNQLNQSAFGDCMIANMTGRKENEVYKCVKNSATVEEQTLCMVGVMGGSKEQQYAQTLAKCYREFGTDYSKYPLCLAGEVSDPELQKLVSCVKQQAQTGQVNFMNTAMCYGADKFNLNTEATIAVQCAATSGGQPYVFVGCAGGQLTAMELNKCLTIGVGGDKGCFGKNNTIVRTLNSLGQEISQHFGPNNDIVRNFNNVVQDFTTGPGYNHEAVKLLRNTGNELRKAGGNIEREVRKVLPRIKW</sequence>
<accession>A0A1G8FB97</accession>
<gene>
    <name evidence="1" type="ORF">SAMN05421846_10275</name>
</gene>
<dbReference type="RefSeq" id="WP_089854846.1">
    <property type="nucleotide sequence ID" value="NZ_FNDW01000002.1"/>
</dbReference>
<proteinExistence type="predicted"/>
<reference evidence="2" key="1">
    <citation type="submission" date="2016-10" db="EMBL/GenBank/DDBJ databases">
        <authorList>
            <person name="Varghese N."/>
            <person name="Submissions S."/>
        </authorList>
    </citation>
    <scope>NUCLEOTIDE SEQUENCE [LARGE SCALE GENOMIC DNA]</scope>
    <source>
        <strain evidence="2">DSM 17071</strain>
    </source>
</reference>